<protein>
    <submittedName>
        <fullName evidence="1">Uncharacterized protein</fullName>
    </submittedName>
</protein>
<keyword evidence="2" id="KW-1185">Reference proteome</keyword>
<gene>
    <name evidence="1" type="ORF">J2S42_006679</name>
</gene>
<accession>A0AAE3W664</accession>
<dbReference type="EMBL" id="JAUSUZ010000001">
    <property type="protein sequence ID" value="MDQ0370010.1"/>
    <property type="molecule type" value="Genomic_DNA"/>
</dbReference>
<comment type="caution">
    <text evidence="1">The sequence shown here is derived from an EMBL/GenBank/DDBJ whole genome shotgun (WGS) entry which is preliminary data.</text>
</comment>
<proteinExistence type="predicted"/>
<organism evidence="1 2">
    <name type="scientific">Catenuloplanes indicus</name>
    <dbReference type="NCBI Taxonomy" id="137267"/>
    <lineage>
        <taxon>Bacteria</taxon>
        <taxon>Bacillati</taxon>
        <taxon>Actinomycetota</taxon>
        <taxon>Actinomycetes</taxon>
        <taxon>Micromonosporales</taxon>
        <taxon>Micromonosporaceae</taxon>
        <taxon>Catenuloplanes</taxon>
    </lineage>
</organism>
<reference evidence="1 2" key="1">
    <citation type="submission" date="2023-07" db="EMBL/GenBank/DDBJ databases">
        <title>Sequencing the genomes of 1000 actinobacteria strains.</title>
        <authorList>
            <person name="Klenk H.-P."/>
        </authorList>
    </citation>
    <scope>NUCLEOTIDE SEQUENCE [LARGE SCALE GENOMIC DNA]</scope>
    <source>
        <strain evidence="1 2">DSM 44709</strain>
    </source>
</reference>
<dbReference type="AlphaFoldDB" id="A0AAE3W664"/>
<evidence type="ECO:0000313" key="1">
    <source>
        <dbReference type="EMBL" id="MDQ0370010.1"/>
    </source>
</evidence>
<sequence length="676" mass="71838">MTLPLTQRVMDAICLDHIIPTGSGLHLRRDGMAALTDDPLMLAAFDVIAPDGNTYITLGKGMTEAFDDLAPDSARVGDDGVRAPGGAGTHAQRVARGLLYQFLNGHPDYALDRMVERPLGDHDLNLTAAAARADVAGLPVDILATADLSGVDRNRLIGFSRDLRIVPIDQAQIIRVVPLRHWAPDPYAGQGKELLDSVLSTPYPSARITFDGQGGVRLGLPPALVAHAYGEVLRRTGTPLDARDFPKTSQLIQGYGDLLAAIADSPVGAHTMIQVGDQVTLALHDAHGMSFVDPATGQETVFAADPADPIRIAPLGGEMDLETRLLDLAAGRPGGDGPRLPVRVSGAADVYRDFGGSRTLDVIGGVPSRFMDRIAEAASRLDQSVVVIGSERLSDAPTPAELAALDWQLFQHTNNRGVPVVITRGTVSDGLRRIVEHYRVPLLHQTAGTGTGFSLDNLWAGVGGATTVPPAKEITADLLAAYAGRRRVSTLDKAPAALSSFLTTPLENADAIRAALAEHGSALRDLRPEITKFGATAGVFAAHAAFLNVLDRDPVFADTLLTYRAGGDDRADGLFAAVPAVATQEPAVRDAAFAEIDAITLGTLDDGASRAILKALHLHLQGAPEGTVRDMIYSHSTYLPRDGRTQWIRRLQDLQRQMPQHADGLNQVALFVTTCP</sequence>
<name>A0AAE3W664_9ACTN</name>
<dbReference type="RefSeq" id="WP_307245664.1">
    <property type="nucleotide sequence ID" value="NZ_JAUSUZ010000001.1"/>
</dbReference>
<evidence type="ECO:0000313" key="2">
    <source>
        <dbReference type="Proteomes" id="UP001240236"/>
    </source>
</evidence>
<dbReference type="Proteomes" id="UP001240236">
    <property type="component" value="Unassembled WGS sequence"/>
</dbReference>